<protein>
    <recommendedName>
        <fullName evidence="3">DUF4367 domain-containing protein</fullName>
    </recommendedName>
</protein>
<comment type="caution">
    <text evidence="1">The sequence shown here is derived from an EMBL/GenBank/DDBJ whole genome shotgun (WGS) entry which is preliminary data.</text>
</comment>
<reference evidence="1 2" key="1">
    <citation type="submission" date="2023-11" db="EMBL/GenBank/DDBJ databases">
        <title>Bacillus jintuensis, isolated from a mudflat on the Beibu Gulf coast.</title>
        <authorList>
            <person name="Li M."/>
        </authorList>
    </citation>
    <scope>NUCLEOTIDE SEQUENCE [LARGE SCALE GENOMIC DNA]</scope>
    <source>
        <strain evidence="1 2">31A1R</strain>
    </source>
</reference>
<dbReference type="RefSeq" id="WP_322446378.1">
    <property type="nucleotide sequence ID" value="NZ_JAXOFX010000005.1"/>
</dbReference>
<sequence length="351" mass="41054">MNQFIIKLIIILLIVIIPGCSSLSPNLMFENVLKANEKAQKSFYQEVETQTYYNGELINLKLLKSWEEPYKGKAKYKLIDSEEGTFYTIFSNNLITSYKDGANSATVKELAYSQFQHLLTTKNDVIKDLESLRKTHKLTLVKEVELANKKTYELLATPRDDSQIMGEQRLWISKSNWMVLKRQYTIGKKQVIVRIKNFSSNPNINYQLPNSKNIKFIFEDKTIKKKMITENIKLPVYLIQPDNNFEVIRVNELVQPQLGYQFFYTKNGVDSFQLVIKKENEEQKHDSNTSSDLSLFNIPVVIEPIPNLGISLYWNLEGLDYELLYFDSFATKQELQQLLDHITKYERVERK</sequence>
<evidence type="ECO:0000313" key="2">
    <source>
        <dbReference type="Proteomes" id="UP001290455"/>
    </source>
</evidence>
<gene>
    <name evidence="1" type="ORF">SM124_09990</name>
</gene>
<accession>A0ABU5IY76</accession>
<proteinExistence type="predicted"/>
<keyword evidence="2" id="KW-1185">Reference proteome</keyword>
<evidence type="ECO:0000313" key="1">
    <source>
        <dbReference type="EMBL" id="MDZ5472077.1"/>
    </source>
</evidence>
<dbReference type="Gene3D" id="2.50.20.10">
    <property type="entry name" value="Lipoprotein localisation LolA/LolB/LppX"/>
    <property type="match status" value="1"/>
</dbReference>
<organism evidence="1 2">
    <name type="scientific">Robertmurraya mangrovi</name>
    <dbReference type="NCBI Taxonomy" id="3098077"/>
    <lineage>
        <taxon>Bacteria</taxon>
        <taxon>Bacillati</taxon>
        <taxon>Bacillota</taxon>
        <taxon>Bacilli</taxon>
        <taxon>Bacillales</taxon>
        <taxon>Bacillaceae</taxon>
        <taxon>Robertmurraya</taxon>
    </lineage>
</organism>
<dbReference type="Proteomes" id="UP001290455">
    <property type="component" value="Unassembled WGS sequence"/>
</dbReference>
<dbReference type="EMBL" id="JAXOFX010000005">
    <property type="protein sequence ID" value="MDZ5472077.1"/>
    <property type="molecule type" value="Genomic_DNA"/>
</dbReference>
<evidence type="ECO:0008006" key="3">
    <source>
        <dbReference type="Google" id="ProtNLM"/>
    </source>
</evidence>
<name>A0ABU5IY76_9BACI</name>